<dbReference type="Proteomes" id="UP000624325">
    <property type="component" value="Unassembled WGS sequence"/>
</dbReference>
<organism evidence="1 2">
    <name type="scientific">Asanoa iriomotensis</name>
    <dbReference type="NCBI Taxonomy" id="234613"/>
    <lineage>
        <taxon>Bacteria</taxon>
        <taxon>Bacillati</taxon>
        <taxon>Actinomycetota</taxon>
        <taxon>Actinomycetes</taxon>
        <taxon>Micromonosporales</taxon>
        <taxon>Micromonosporaceae</taxon>
        <taxon>Asanoa</taxon>
    </lineage>
</organism>
<protein>
    <submittedName>
        <fullName evidence="1">Uncharacterized protein</fullName>
    </submittedName>
</protein>
<sequence length="142" mass="15726">MGQDGWRRSDAWIFVAVVMANGAGRHMRSATTRRPEGVRLADVLSMADHLRQVLPGRREVEEAVRRLTGADLITVADGWFRVTASGATMWRNRRSGVGAVDTVYTALLRRPLPDDGEWTLDEADHAAAILEYAGRGDDRVQP</sequence>
<comment type="caution">
    <text evidence="1">The sequence shown here is derived from an EMBL/GenBank/DDBJ whole genome shotgun (WGS) entry which is preliminary data.</text>
</comment>
<keyword evidence="2" id="KW-1185">Reference proteome</keyword>
<reference evidence="1 2" key="1">
    <citation type="submission" date="2021-01" db="EMBL/GenBank/DDBJ databases">
        <title>Whole genome shotgun sequence of Asanoa iriomotensis NBRC 100142.</title>
        <authorList>
            <person name="Komaki H."/>
            <person name="Tamura T."/>
        </authorList>
    </citation>
    <scope>NUCLEOTIDE SEQUENCE [LARGE SCALE GENOMIC DNA]</scope>
    <source>
        <strain evidence="1 2">NBRC 100142</strain>
    </source>
</reference>
<proteinExistence type="predicted"/>
<dbReference type="RefSeq" id="WP_203706547.1">
    <property type="nucleotide sequence ID" value="NZ_BAAALU010000035.1"/>
</dbReference>
<evidence type="ECO:0000313" key="1">
    <source>
        <dbReference type="EMBL" id="GIF59720.1"/>
    </source>
</evidence>
<accession>A0ABQ4CAC2</accession>
<dbReference type="EMBL" id="BONC01000052">
    <property type="protein sequence ID" value="GIF59720.1"/>
    <property type="molecule type" value="Genomic_DNA"/>
</dbReference>
<evidence type="ECO:0000313" key="2">
    <source>
        <dbReference type="Proteomes" id="UP000624325"/>
    </source>
</evidence>
<name>A0ABQ4CAC2_9ACTN</name>
<gene>
    <name evidence="1" type="ORF">Air01nite_58150</name>
</gene>